<protein>
    <recommendedName>
        <fullName evidence="1">Galactosyltransferase N-terminal domain-containing protein</fullName>
    </recommendedName>
</protein>
<proteinExistence type="predicted"/>
<evidence type="ECO:0000313" key="2">
    <source>
        <dbReference type="EMBL" id="KAK2148993.1"/>
    </source>
</evidence>
<comment type="caution">
    <text evidence="2">The sequence shown here is derived from an EMBL/GenBank/DDBJ whole genome shotgun (WGS) entry which is preliminary data.</text>
</comment>
<gene>
    <name evidence="2" type="ORF">LSH36_472g01044</name>
</gene>
<dbReference type="InterPro" id="IPR027995">
    <property type="entry name" value="Galactosyl_T_N"/>
</dbReference>
<feature type="domain" description="Galactosyltransferase N-terminal" evidence="1">
    <location>
        <begin position="117"/>
        <end position="221"/>
    </location>
</feature>
<keyword evidence="3" id="KW-1185">Reference proteome</keyword>
<dbReference type="EMBL" id="JAODUP010000472">
    <property type="protein sequence ID" value="KAK2148993.1"/>
    <property type="molecule type" value="Genomic_DNA"/>
</dbReference>
<name>A0AAD9JA65_9ANNE</name>
<dbReference type="GO" id="GO:0008378">
    <property type="term" value="F:galactosyltransferase activity"/>
    <property type="evidence" value="ECO:0007669"/>
    <property type="project" value="TreeGrafter"/>
</dbReference>
<dbReference type="Proteomes" id="UP001208570">
    <property type="component" value="Unassembled WGS sequence"/>
</dbReference>
<dbReference type="PRINTS" id="PR02050">
    <property type="entry name" value="B14GALTRFASE"/>
</dbReference>
<sequence>MVDFSDPESRPGGLANFSEYYDVLANKTVLAGVTYGQSSSLLGLTVFGIGKWYLSQQPNSGILSFIGWKGYPGHTRYIMDKSGNSSLTIRTYFHFGHNFNYTMDDISYPTTLLRHPEMTSVGGFWRPKHCKPRSSIALIIPYRKREQHLATFVDNMIRFLQLQLIAFQIFIIDQAEPDLFNRAALMNIGYLEAKKFRNFDCYDFHDVDLIPEDLTNSYECTDHPRHLVVTRSITGYRHSRNPSRPNT</sequence>
<dbReference type="InterPro" id="IPR029044">
    <property type="entry name" value="Nucleotide-diphossugar_trans"/>
</dbReference>
<dbReference type="PANTHER" id="PTHR19300:SF57">
    <property type="entry name" value="BETA-1,4-N-ACETYLGALACTOSAMINYLTRANSFERASE"/>
    <property type="match status" value="1"/>
</dbReference>
<dbReference type="AlphaFoldDB" id="A0AAD9JA65"/>
<organism evidence="2 3">
    <name type="scientific">Paralvinella palmiformis</name>
    <dbReference type="NCBI Taxonomy" id="53620"/>
    <lineage>
        <taxon>Eukaryota</taxon>
        <taxon>Metazoa</taxon>
        <taxon>Spiralia</taxon>
        <taxon>Lophotrochozoa</taxon>
        <taxon>Annelida</taxon>
        <taxon>Polychaeta</taxon>
        <taxon>Sedentaria</taxon>
        <taxon>Canalipalpata</taxon>
        <taxon>Terebellida</taxon>
        <taxon>Terebelliformia</taxon>
        <taxon>Alvinellidae</taxon>
        <taxon>Paralvinella</taxon>
    </lineage>
</organism>
<dbReference type="Pfam" id="PF13733">
    <property type="entry name" value="Glyco_transf_7N"/>
    <property type="match status" value="1"/>
</dbReference>
<dbReference type="GO" id="GO:0005975">
    <property type="term" value="P:carbohydrate metabolic process"/>
    <property type="evidence" value="ECO:0007669"/>
    <property type="project" value="InterPro"/>
</dbReference>
<evidence type="ECO:0000259" key="1">
    <source>
        <dbReference type="Pfam" id="PF13733"/>
    </source>
</evidence>
<dbReference type="SUPFAM" id="SSF53448">
    <property type="entry name" value="Nucleotide-diphospho-sugar transferases"/>
    <property type="match status" value="1"/>
</dbReference>
<dbReference type="PANTHER" id="PTHR19300">
    <property type="entry name" value="BETA-1,4-GALACTOSYLTRANSFERASE"/>
    <property type="match status" value="1"/>
</dbReference>
<accession>A0AAD9JA65</accession>
<dbReference type="Gene3D" id="3.90.550.10">
    <property type="entry name" value="Spore Coat Polysaccharide Biosynthesis Protein SpsA, Chain A"/>
    <property type="match status" value="1"/>
</dbReference>
<reference evidence="2" key="1">
    <citation type="journal article" date="2023" name="Mol. Biol. Evol.">
        <title>Third-Generation Sequencing Reveals the Adaptive Role of the Epigenome in Three Deep-Sea Polychaetes.</title>
        <authorList>
            <person name="Perez M."/>
            <person name="Aroh O."/>
            <person name="Sun Y."/>
            <person name="Lan Y."/>
            <person name="Juniper S.K."/>
            <person name="Young C.R."/>
            <person name="Angers B."/>
            <person name="Qian P.Y."/>
        </authorList>
    </citation>
    <scope>NUCLEOTIDE SEQUENCE</scope>
    <source>
        <strain evidence="2">P08H-3</strain>
    </source>
</reference>
<evidence type="ECO:0000313" key="3">
    <source>
        <dbReference type="Proteomes" id="UP001208570"/>
    </source>
</evidence>
<dbReference type="InterPro" id="IPR003859">
    <property type="entry name" value="Galactosyl_T"/>
</dbReference>
<dbReference type="GO" id="GO:0005794">
    <property type="term" value="C:Golgi apparatus"/>
    <property type="evidence" value="ECO:0007669"/>
    <property type="project" value="TreeGrafter"/>
</dbReference>